<dbReference type="InterPro" id="IPR026040">
    <property type="entry name" value="HyI-like"/>
</dbReference>
<comment type="similarity">
    <text evidence="2">Belongs to the hyi family.</text>
</comment>
<evidence type="ECO:0000256" key="2">
    <source>
        <dbReference type="PIRNR" id="PIRNR006241"/>
    </source>
</evidence>
<keyword evidence="1 2" id="KW-0413">Isomerase</keyword>
<gene>
    <name evidence="5" type="ORF">KL86PLE_40330</name>
</gene>
<keyword evidence="5" id="KW-0670">Pyruvate</keyword>
<evidence type="ECO:0000259" key="4">
    <source>
        <dbReference type="Pfam" id="PF01261"/>
    </source>
</evidence>
<evidence type="ECO:0000256" key="1">
    <source>
        <dbReference type="ARBA" id="ARBA00023235"/>
    </source>
</evidence>
<proteinExistence type="inferred from homology"/>
<evidence type="ECO:0000313" key="5">
    <source>
        <dbReference type="EMBL" id="SCM76525.1"/>
    </source>
</evidence>
<dbReference type="InterPro" id="IPR013022">
    <property type="entry name" value="Xyl_isomerase-like_TIM-brl"/>
</dbReference>
<dbReference type="InterPro" id="IPR036237">
    <property type="entry name" value="Xyl_isomerase-like_sf"/>
</dbReference>
<dbReference type="PANTHER" id="PTHR43489:SF6">
    <property type="entry name" value="HYDROXYPYRUVATE ISOMERASE-RELATED"/>
    <property type="match status" value="1"/>
</dbReference>
<feature type="active site" description="Proton donor/acceptor" evidence="3">
    <location>
        <position position="237"/>
    </location>
</feature>
<name>A0A212LG44_9HYPH</name>
<dbReference type="EC" id="5.3.1.22" evidence="5"/>
<dbReference type="AlphaFoldDB" id="A0A212LG44"/>
<dbReference type="EMBL" id="FMJD01000008">
    <property type="protein sequence ID" value="SCM76525.1"/>
    <property type="molecule type" value="Genomic_DNA"/>
</dbReference>
<dbReference type="Gene3D" id="3.20.20.150">
    <property type="entry name" value="Divalent-metal-dependent TIM barrel enzymes"/>
    <property type="match status" value="1"/>
</dbReference>
<feature type="active site" description="Proton donor/acceptor" evidence="3">
    <location>
        <position position="140"/>
    </location>
</feature>
<organism evidence="5">
    <name type="scientific">uncultured Pleomorphomonas sp</name>
    <dbReference type="NCBI Taxonomy" id="442121"/>
    <lineage>
        <taxon>Bacteria</taxon>
        <taxon>Pseudomonadati</taxon>
        <taxon>Pseudomonadota</taxon>
        <taxon>Alphaproteobacteria</taxon>
        <taxon>Hyphomicrobiales</taxon>
        <taxon>Pleomorphomonadaceae</taxon>
        <taxon>Pleomorphomonas</taxon>
        <taxon>environmental samples</taxon>
    </lineage>
</organism>
<reference evidence="5" key="1">
    <citation type="submission" date="2016-08" db="EMBL/GenBank/DDBJ databases">
        <authorList>
            <person name="Seilhamer J.J."/>
        </authorList>
    </citation>
    <scope>NUCLEOTIDE SEQUENCE</scope>
    <source>
        <strain evidence="5">86</strain>
    </source>
</reference>
<dbReference type="Pfam" id="PF01261">
    <property type="entry name" value="AP_endonuc_2"/>
    <property type="match status" value="1"/>
</dbReference>
<dbReference type="SUPFAM" id="SSF51658">
    <property type="entry name" value="Xylose isomerase-like"/>
    <property type="match status" value="1"/>
</dbReference>
<dbReference type="InterPro" id="IPR050417">
    <property type="entry name" value="Sugar_Epim/Isomerase"/>
</dbReference>
<accession>A0A212LG44</accession>
<dbReference type="GO" id="GO:0046487">
    <property type="term" value="P:glyoxylate metabolic process"/>
    <property type="evidence" value="ECO:0007669"/>
    <property type="project" value="TreeGrafter"/>
</dbReference>
<dbReference type="PIRSF" id="PIRSF006241">
    <property type="entry name" value="HyI"/>
    <property type="match status" value="1"/>
</dbReference>
<dbReference type="GO" id="GO:0008903">
    <property type="term" value="F:hydroxypyruvate isomerase activity"/>
    <property type="evidence" value="ECO:0007669"/>
    <property type="project" value="UniProtKB-EC"/>
</dbReference>
<feature type="domain" description="Xylose isomerase-like TIM barrel" evidence="4">
    <location>
        <begin position="23"/>
        <end position="253"/>
    </location>
</feature>
<dbReference type="RefSeq" id="WP_100080122.1">
    <property type="nucleotide sequence ID" value="NZ_LT608334.1"/>
</dbReference>
<dbReference type="PANTHER" id="PTHR43489">
    <property type="entry name" value="ISOMERASE"/>
    <property type="match status" value="1"/>
</dbReference>
<evidence type="ECO:0000256" key="3">
    <source>
        <dbReference type="PIRSR" id="PIRSR006241-50"/>
    </source>
</evidence>
<sequence length="261" mass="27954">MALKISANLGFLWTGMSLPQAIEAAMRSGFDAVECHWPYGEDMSAVRAALDEAGLPMLSVNTSKGDRPGDFGLAALPDRREEARAAIEQAVEWASAIGARNIHVMAGRISRSRGSDAVFRDNLLYACELAGRHGIGVLIEPLNAFDSPGYFLDGFAPAGKIVEELGQPNLGVMLDCYHAARMGLDPLEVFASLGSIVSHIQIASSPDRSEPDHGDVDYDVLLSGLEAAGYSGFIGAEYRPRSSPEAGLAWLDRYRALSTEP</sequence>
<protein>
    <submittedName>
        <fullName evidence="5">Putative hydroxypyruvate isomerase</fullName>
        <ecNumber evidence="5">5.3.1.22</ecNumber>
    </submittedName>
</protein>